<proteinExistence type="predicted"/>
<keyword evidence="1" id="KW-0285">Flavoprotein</keyword>
<dbReference type="SUPFAM" id="SSF52218">
    <property type="entry name" value="Flavoproteins"/>
    <property type="match status" value="1"/>
</dbReference>
<gene>
    <name evidence="5" type="ordered locus">KNP414_03066</name>
</gene>
<keyword evidence="2" id="KW-0288">FMN</keyword>
<dbReference type="KEGG" id="pms:KNP414_03066"/>
<evidence type="ECO:0000256" key="3">
    <source>
        <dbReference type="ARBA" id="ARBA00023002"/>
    </source>
</evidence>
<sequence>MPTIAIISGSPSPSSRLNGVLQSVEAKLKEAGIELEWVHVHQLPPEDLVYTKFDSPSIIEANRIVERAAGVVVATPIYKASYTGVLKAFLDLIPQKGLEGKVILPLAIGGTLAHLLAIDYALKPVLSALGARNQLQGVYALDTQVKRLEEGGFEVSDELAGRLHQAAADLAGEVRLLHGASAVSNPNNEGAATA</sequence>
<feature type="domain" description="NADPH-dependent FMN reductase-like" evidence="4">
    <location>
        <begin position="3"/>
        <end position="144"/>
    </location>
</feature>
<dbReference type="InterPro" id="IPR005025">
    <property type="entry name" value="FMN_Rdtase-like_dom"/>
</dbReference>
<name>F8F8N6_PAEMK</name>
<dbReference type="GO" id="GO:0008752">
    <property type="term" value="F:FMN reductase [NAD(P)H] activity"/>
    <property type="evidence" value="ECO:0007669"/>
    <property type="project" value="InterPro"/>
</dbReference>
<evidence type="ECO:0000259" key="4">
    <source>
        <dbReference type="Pfam" id="PF03358"/>
    </source>
</evidence>
<dbReference type="RefSeq" id="WP_013916783.1">
    <property type="nucleotide sequence ID" value="NC_015690.1"/>
</dbReference>
<dbReference type="AlphaFoldDB" id="F8F8N6"/>
<dbReference type="Gene3D" id="3.40.50.360">
    <property type="match status" value="1"/>
</dbReference>
<reference evidence="5 6" key="2">
    <citation type="journal article" date="2013" name="Genome Announc.">
        <title>Genome Sequence of Growth-Improving Paenibacillus mucilaginosus Strain KNP414.</title>
        <authorList>
            <person name="Lu J.J."/>
            <person name="Wang J.F."/>
            <person name="Hu X.F."/>
        </authorList>
    </citation>
    <scope>NUCLEOTIDE SEQUENCE [LARGE SCALE GENOMIC DNA]</scope>
    <source>
        <strain evidence="5 6">KNP414</strain>
    </source>
</reference>
<reference evidence="6" key="1">
    <citation type="submission" date="2011-06" db="EMBL/GenBank/DDBJ databases">
        <title>Complete genome sequence of Paenibacillus mucilaginosus KNP414.</title>
        <authorList>
            <person name="Wang J."/>
            <person name="Hu S."/>
            <person name="Hu X."/>
            <person name="Zhang B."/>
            <person name="Dong D."/>
            <person name="Zhang S."/>
            <person name="Zhao K."/>
            <person name="Wu D."/>
        </authorList>
    </citation>
    <scope>NUCLEOTIDE SEQUENCE [LARGE SCALE GENOMIC DNA]</scope>
    <source>
        <strain evidence="6">KNP414</strain>
    </source>
</reference>
<evidence type="ECO:0000313" key="5">
    <source>
        <dbReference type="EMBL" id="AEI41624.1"/>
    </source>
</evidence>
<dbReference type="GO" id="GO:0046306">
    <property type="term" value="P:alkanesulfonate catabolic process"/>
    <property type="evidence" value="ECO:0007669"/>
    <property type="project" value="InterPro"/>
</dbReference>
<dbReference type="Pfam" id="PF03358">
    <property type="entry name" value="FMN_red"/>
    <property type="match status" value="1"/>
</dbReference>
<dbReference type="NCBIfam" id="TIGR03567">
    <property type="entry name" value="FMN_reduc_SsuE"/>
    <property type="match status" value="1"/>
</dbReference>
<protein>
    <submittedName>
        <fullName evidence="5">NADPH-dependent FMN reductase</fullName>
    </submittedName>
</protein>
<dbReference type="InterPro" id="IPR020048">
    <property type="entry name" value="NADPH-dep_FMN_reduc_SsuE"/>
</dbReference>
<organism evidence="5 6">
    <name type="scientific">Paenibacillus mucilaginosus (strain KNP414)</name>
    <dbReference type="NCBI Taxonomy" id="1036673"/>
    <lineage>
        <taxon>Bacteria</taxon>
        <taxon>Bacillati</taxon>
        <taxon>Bacillota</taxon>
        <taxon>Bacilli</taxon>
        <taxon>Bacillales</taxon>
        <taxon>Paenibacillaceae</taxon>
        <taxon>Paenibacillus</taxon>
    </lineage>
</organism>
<accession>F8F8N6</accession>
<dbReference type="EMBL" id="CP002869">
    <property type="protein sequence ID" value="AEI41624.1"/>
    <property type="molecule type" value="Genomic_DNA"/>
</dbReference>
<dbReference type="PANTHER" id="PTHR43408">
    <property type="entry name" value="FMN REDUCTASE (NADPH)"/>
    <property type="match status" value="1"/>
</dbReference>
<evidence type="ECO:0000256" key="2">
    <source>
        <dbReference type="ARBA" id="ARBA00022643"/>
    </source>
</evidence>
<evidence type="ECO:0000313" key="6">
    <source>
        <dbReference type="Proteomes" id="UP000006620"/>
    </source>
</evidence>
<dbReference type="Proteomes" id="UP000006620">
    <property type="component" value="Chromosome"/>
</dbReference>
<dbReference type="PANTHER" id="PTHR43408:SF1">
    <property type="entry name" value="FMN REDUCTASE (NADPH)"/>
    <property type="match status" value="1"/>
</dbReference>
<dbReference type="InterPro" id="IPR051814">
    <property type="entry name" value="NAD(P)H-dep_FMN_reductase"/>
</dbReference>
<dbReference type="PATRIC" id="fig|1036673.3.peg.2813"/>
<keyword evidence="3" id="KW-0560">Oxidoreductase</keyword>
<evidence type="ECO:0000256" key="1">
    <source>
        <dbReference type="ARBA" id="ARBA00022630"/>
    </source>
</evidence>
<dbReference type="InterPro" id="IPR029039">
    <property type="entry name" value="Flavoprotein-like_sf"/>
</dbReference>
<dbReference type="HOGENOM" id="CLU_055322_3_0_9"/>